<organism evidence="1">
    <name type="scientific">Siphoviridae sp. ctOWj17</name>
    <dbReference type="NCBI Taxonomy" id="2826312"/>
    <lineage>
        <taxon>Viruses</taxon>
        <taxon>Duplodnaviria</taxon>
        <taxon>Heunggongvirae</taxon>
        <taxon>Uroviricota</taxon>
        <taxon>Caudoviricetes</taxon>
    </lineage>
</organism>
<accession>A0A8S5QS68</accession>
<name>A0A8S5QS68_9CAUD</name>
<evidence type="ECO:0000313" key="1">
    <source>
        <dbReference type="EMBL" id="DAE21920.1"/>
    </source>
</evidence>
<reference evidence="1" key="1">
    <citation type="journal article" date="2021" name="Proc. Natl. Acad. Sci. U.S.A.">
        <title>A Catalog of Tens of Thousands of Viruses from Human Metagenomes Reveals Hidden Associations with Chronic Diseases.</title>
        <authorList>
            <person name="Tisza M.J."/>
            <person name="Buck C.B."/>
        </authorList>
    </citation>
    <scope>NUCLEOTIDE SEQUENCE</scope>
    <source>
        <strain evidence="1">CtOWj17</strain>
    </source>
</reference>
<sequence>MVVIASKNSHIGFEQQDRQVSFFYTSLYVQINVFPPPYGSDSERG</sequence>
<dbReference type="EMBL" id="BK015721">
    <property type="protein sequence ID" value="DAE21920.1"/>
    <property type="molecule type" value="Genomic_DNA"/>
</dbReference>
<proteinExistence type="predicted"/>
<protein>
    <submittedName>
        <fullName evidence="1">Uncharacterized protein</fullName>
    </submittedName>
</protein>